<dbReference type="GO" id="GO:0032259">
    <property type="term" value="P:methylation"/>
    <property type="evidence" value="ECO:0007669"/>
    <property type="project" value="UniProtKB-KW"/>
</dbReference>
<dbReference type="Proteomes" id="UP001596303">
    <property type="component" value="Unassembled WGS sequence"/>
</dbReference>
<dbReference type="Pfam" id="PF13847">
    <property type="entry name" value="Methyltransf_31"/>
    <property type="match status" value="1"/>
</dbReference>
<dbReference type="Gene3D" id="3.40.50.150">
    <property type="entry name" value="Vaccinia Virus protein VP39"/>
    <property type="match status" value="1"/>
</dbReference>
<sequence>MSDSDVTEDWLLNEQVRLFQPKKGYRAGLDAILLAASLDGRPGEHFLELGCGAGGALFPSAHRLLEARFTGVERVPLMVALAKRGIEANRFSDRVNVVEADISQLPKDWENGFDQVFSNPPYFEPGRIQAPHEGRSHAYMADVSLADWLKAMLHAAKPKGRITIIHRGGALGDILSYLMSRTGQIEVYPIRSAPGEAAKRVIVTARKGLRRGDIVLHDGMNMYPSRGTTTYTDEAKRILNGGPLNW</sequence>
<dbReference type="RefSeq" id="WP_377375880.1">
    <property type="nucleotide sequence ID" value="NZ_JBHSSW010000004.1"/>
</dbReference>
<gene>
    <name evidence="2" type="ORF">ACFQDM_04160</name>
</gene>
<dbReference type="InterPro" id="IPR029063">
    <property type="entry name" value="SAM-dependent_MTases_sf"/>
</dbReference>
<evidence type="ECO:0000313" key="2">
    <source>
        <dbReference type="EMBL" id="MFC6197256.1"/>
    </source>
</evidence>
<reference evidence="3" key="1">
    <citation type="journal article" date="2019" name="Int. J. Syst. Evol. Microbiol.">
        <title>The Global Catalogue of Microorganisms (GCM) 10K type strain sequencing project: providing services to taxonomists for standard genome sequencing and annotation.</title>
        <authorList>
            <consortium name="The Broad Institute Genomics Platform"/>
            <consortium name="The Broad Institute Genome Sequencing Center for Infectious Disease"/>
            <person name="Wu L."/>
            <person name="Ma J."/>
        </authorList>
    </citation>
    <scope>NUCLEOTIDE SEQUENCE [LARGE SCALE GENOMIC DNA]</scope>
    <source>
        <strain evidence="3">CGMCC-1.15741</strain>
    </source>
</reference>
<dbReference type="PANTHER" id="PTHR47739">
    <property type="entry name" value="TRNA1(VAL) (ADENINE(37)-N6)-METHYLTRANSFERASE"/>
    <property type="match status" value="1"/>
</dbReference>
<keyword evidence="3" id="KW-1185">Reference proteome</keyword>
<keyword evidence="2" id="KW-0808">Transferase</keyword>
<dbReference type="EMBL" id="JBHSSW010000004">
    <property type="protein sequence ID" value="MFC6197256.1"/>
    <property type="molecule type" value="Genomic_DNA"/>
</dbReference>
<evidence type="ECO:0000313" key="3">
    <source>
        <dbReference type="Proteomes" id="UP001596303"/>
    </source>
</evidence>
<dbReference type="SUPFAM" id="SSF53335">
    <property type="entry name" value="S-adenosyl-L-methionine-dependent methyltransferases"/>
    <property type="match status" value="1"/>
</dbReference>
<dbReference type="EC" id="2.1.1.223" evidence="2"/>
<dbReference type="CDD" id="cd02440">
    <property type="entry name" value="AdoMet_MTases"/>
    <property type="match status" value="1"/>
</dbReference>
<dbReference type="InterPro" id="IPR002052">
    <property type="entry name" value="DNA_methylase_N6_adenine_CS"/>
</dbReference>
<evidence type="ECO:0000259" key="1">
    <source>
        <dbReference type="Pfam" id="PF13847"/>
    </source>
</evidence>
<keyword evidence="2" id="KW-0489">Methyltransferase</keyword>
<feature type="domain" description="Methyltransferase" evidence="1">
    <location>
        <begin position="43"/>
        <end position="166"/>
    </location>
</feature>
<accession>A0ABW1S7M4</accession>
<dbReference type="GO" id="GO:0008168">
    <property type="term" value="F:methyltransferase activity"/>
    <property type="evidence" value="ECO:0007669"/>
    <property type="project" value="UniProtKB-KW"/>
</dbReference>
<protein>
    <submittedName>
        <fullName evidence="2">tRNA1(Val) (Adenine(37)-N6)-methyltransferase</fullName>
        <ecNumber evidence="2">2.1.1.223</ecNumber>
    </submittedName>
</protein>
<name>A0ABW1S7M4_9PROT</name>
<proteinExistence type="predicted"/>
<dbReference type="PROSITE" id="PS00092">
    <property type="entry name" value="N6_MTASE"/>
    <property type="match status" value="1"/>
</dbReference>
<dbReference type="PANTHER" id="PTHR47739:SF1">
    <property type="entry name" value="TRNA1(VAL) (ADENINE(37)-N6)-METHYLTRANSFERASE"/>
    <property type="match status" value="1"/>
</dbReference>
<dbReference type="InterPro" id="IPR025714">
    <property type="entry name" value="Methyltranfer_dom"/>
</dbReference>
<comment type="caution">
    <text evidence="2">The sequence shown here is derived from an EMBL/GenBank/DDBJ whole genome shotgun (WGS) entry which is preliminary data.</text>
</comment>
<organism evidence="2 3">
    <name type="scientific">Ponticaulis profundi</name>
    <dbReference type="NCBI Taxonomy" id="2665222"/>
    <lineage>
        <taxon>Bacteria</taxon>
        <taxon>Pseudomonadati</taxon>
        <taxon>Pseudomonadota</taxon>
        <taxon>Alphaproteobacteria</taxon>
        <taxon>Hyphomonadales</taxon>
        <taxon>Hyphomonadaceae</taxon>
        <taxon>Ponticaulis</taxon>
    </lineage>
</organism>
<dbReference type="InterPro" id="IPR050210">
    <property type="entry name" value="tRNA_Adenine-N(6)_MTase"/>
</dbReference>